<dbReference type="Pfam" id="PF00004">
    <property type="entry name" value="AAA"/>
    <property type="match status" value="1"/>
</dbReference>
<comment type="caution">
    <text evidence="2">The sequence shown here is derived from an EMBL/GenBank/DDBJ whole genome shotgun (WGS) entry which is preliminary data.</text>
</comment>
<dbReference type="InterPro" id="IPR056599">
    <property type="entry name" value="AAA_lid_fung"/>
</dbReference>
<accession>A0A7J6J8L2</accession>
<dbReference type="OrthoDB" id="10042665at2759"/>
<name>A0A7J6J8L2_COLFN</name>
<dbReference type="GeneID" id="43618368"/>
<dbReference type="Proteomes" id="UP000011096">
    <property type="component" value="Unassembled WGS sequence"/>
</dbReference>
<reference evidence="2 3" key="1">
    <citation type="submission" date="2012-08" db="EMBL/GenBank/DDBJ databases">
        <authorList>
            <person name="Gan P.H.P."/>
            <person name="Ikeda K."/>
            <person name="Irieda H."/>
            <person name="Narusaka M."/>
            <person name="O'Connell R.J."/>
            <person name="Narusaka Y."/>
            <person name="Takano Y."/>
            <person name="Kubo Y."/>
            <person name="Shirasu K."/>
        </authorList>
    </citation>
    <scope>NUCLEOTIDE SEQUENCE [LARGE SCALE GENOMIC DNA]</scope>
    <source>
        <strain evidence="2 3">Nara gc5</strain>
    </source>
</reference>
<dbReference type="InParanoid" id="A0A7J6J8L2"/>
<keyword evidence="3" id="KW-1185">Reference proteome</keyword>
<organism evidence="2 3">
    <name type="scientific">Colletotrichum fructicola (strain Nara gc5)</name>
    <name type="common">Anthracnose fungus</name>
    <name type="synonym">Colletotrichum gloeosporioides (strain Nara gc5)</name>
    <dbReference type="NCBI Taxonomy" id="1213859"/>
    <lineage>
        <taxon>Eukaryota</taxon>
        <taxon>Fungi</taxon>
        <taxon>Dikarya</taxon>
        <taxon>Ascomycota</taxon>
        <taxon>Pezizomycotina</taxon>
        <taxon>Sordariomycetes</taxon>
        <taxon>Hypocreomycetidae</taxon>
        <taxon>Glomerellales</taxon>
        <taxon>Glomerellaceae</taxon>
        <taxon>Colletotrichum</taxon>
        <taxon>Colletotrichum gloeosporioides species complex</taxon>
    </lineage>
</organism>
<dbReference type="Gene3D" id="3.40.50.300">
    <property type="entry name" value="P-loop containing nucleotide triphosphate hydrolases"/>
    <property type="match status" value="1"/>
</dbReference>
<dbReference type="InterPro" id="IPR003593">
    <property type="entry name" value="AAA+_ATPase"/>
</dbReference>
<evidence type="ECO:0000313" key="2">
    <source>
        <dbReference type="EMBL" id="KAF4485473.1"/>
    </source>
</evidence>
<dbReference type="AlphaFoldDB" id="A0A7J6J8L2"/>
<dbReference type="Pfam" id="PF22942">
    <property type="entry name" value="DUF7025"/>
    <property type="match status" value="1"/>
</dbReference>
<sequence length="705" mass="81667">MNPQPDKSEFTQWSLYSFDYDGERLVPIWTTVRFKRFIGERDITSLECYPLSLHESNKDVFEEQKACGELFLKCIRSSTKHHYYSGWTFITGLFGETFRDHEGKEVQFPEHMESEIVVDFKETLQSYPGWETMSGVPLHFPAPWEFAPFAEIPLKIWEEGVKAFPQHRLSYNVTTSIIIEEQKLYRSESSTWLSQDPFLDRKANWQEWTWSDEDLVLLPRRAFAYILRERKFTRIDVRSIEFNTEQGNLTLEQIRMKPERRRMIRSAVAARFRGKQGPSTSDLDPVRGKGKGLVILLHGAPGVGKTATAEAVAAETERPLFPITCGDLGFSPAAVERSLQDIFRYAHLWNCILLFDEADVFLTQRERGGGNLERNALVGVFLRVLEYYSGILFLTTNRVGALDEGFRSRVHLSLCYPNLSLIDTIKILEANLQRLPRVKDGIAGDGYLDVEDESIIRFVSDEYDDYSRRTRRKRGPWNGRQIRNAVQIAAGLALYDKQIRLEKGIKDESPATLTAKHFEAVADTTDEFEEYLNIVKIGDQEDQAKRRQERDARSWPDIGTLQEILYFLPRELGKIQGHDIPTYLIELNPQIEDARTKWAEDVEQAESSNARGEAARLDRLRTTTMRMTMTWKTTIYEINMMKKKNRTSIPMSGALREEEQGLEDNVCDKICRIHAHTTICVGLIWNFEKRLTWKSFILFLFIEEV</sequence>
<gene>
    <name evidence="2" type="primary">RIX7</name>
    <name evidence="2" type="ORF">CGGC5_v007642</name>
</gene>
<dbReference type="PANTHER" id="PTHR46411:SF3">
    <property type="entry name" value="AAA+ ATPASE DOMAIN-CONTAINING PROTEIN"/>
    <property type="match status" value="1"/>
</dbReference>
<dbReference type="EMBL" id="ANPB02000004">
    <property type="protein sequence ID" value="KAF4485473.1"/>
    <property type="molecule type" value="Genomic_DNA"/>
</dbReference>
<evidence type="ECO:0000259" key="1">
    <source>
        <dbReference type="SMART" id="SM00382"/>
    </source>
</evidence>
<protein>
    <submittedName>
        <fullName evidence="2">Ribosome biogenesis ATPase RIX7</fullName>
    </submittedName>
</protein>
<proteinExistence type="predicted"/>
<reference evidence="2 3" key="2">
    <citation type="submission" date="2020-04" db="EMBL/GenBank/DDBJ databases">
        <title>Genome sequencing and assembly of multiple isolates from the Colletotrichum gloeosporioides species complex.</title>
        <authorList>
            <person name="Gan P."/>
            <person name="Shirasu K."/>
        </authorList>
    </citation>
    <scope>NUCLEOTIDE SEQUENCE [LARGE SCALE GENOMIC DNA]</scope>
    <source>
        <strain evidence="2 3">Nara gc5</strain>
    </source>
</reference>
<dbReference type="SMART" id="SM00382">
    <property type="entry name" value="AAA"/>
    <property type="match status" value="1"/>
</dbReference>
<dbReference type="InterPro" id="IPR054289">
    <property type="entry name" value="DUF7025"/>
</dbReference>
<feature type="domain" description="AAA+ ATPase" evidence="1">
    <location>
        <begin position="291"/>
        <end position="418"/>
    </location>
</feature>
<dbReference type="Pfam" id="PF23232">
    <property type="entry name" value="AAA_lid_13"/>
    <property type="match status" value="1"/>
</dbReference>
<evidence type="ECO:0000313" key="3">
    <source>
        <dbReference type="Proteomes" id="UP000011096"/>
    </source>
</evidence>
<dbReference type="SUPFAM" id="SSF52540">
    <property type="entry name" value="P-loop containing nucleoside triphosphate hydrolases"/>
    <property type="match status" value="1"/>
</dbReference>
<dbReference type="InterPro" id="IPR003959">
    <property type="entry name" value="ATPase_AAA_core"/>
</dbReference>
<dbReference type="RefSeq" id="XP_031886607.1">
    <property type="nucleotide sequence ID" value="XM_032034353.1"/>
</dbReference>
<dbReference type="PANTHER" id="PTHR46411">
    <property type="entry name" value="FAMILY ATPASE, PUTATIVE-RELATED"/>
    <property type="match status" value="1"/>
</dbReference>
<dbReference type="InterPro" id="IPR027417">
    <property type="entry name" value="P-loop_NTPase"/>
</dbReference>
<dbReference type="GO" id="GO:0016887">
    <property type="term" value="F:ATP hydrolysis activity"/>
    <property type="evidence" value="ECO:0007669"/>
    <property type="project" value="InterPro"/>
</dbReference>
<dbReference type="GO" id="GO:0005524">
    <property type="term" value="F:ATP binding"/>
    <property type="evidence" value="ECO:0007669"/>
    <property type="project" value="InterPro"/>
</dbReference>